<keyword evidence="7" id="KW-1185">Reference proteome</keyword>
<dbReference type="AlphaFoldDB" id="A0A2G9WNG6"/>
<comment type="similarity">
    <text evidence="2">Belongs to the bacterial solute-binding protein 2 family.</text>
</comment>
<dbReference type="RefSeq" id="WP_100083509.1">
    <property type="nucleotide sequence ID" value="NZ_NQVN01000044.1"/>
</dbReference>
<evidence type="ECO:0000259" key="5">
    <source>
        <dbReference type="Pfam" id="PF13407"/>
    </source>
</evidence>
<dbReference type="InterPro" id="IPR025997">
    <property type="entry name" value="SBP_2_dom"/>
</dbReference>
<reference evidence="6 7" key="1">
    <citation type="submission" date="2017-08" db="EMBL/GenBank/DDBJ databases">
        <title>Pleomorphomonas carboxidotrophicus sp. nov., a new mesophilic hydrogenogenic carboxidotroph.</title>
        <authorList>
            <person name="Esquivel-Elizondo S."/>
            <person name="Krajmalnik-Brown R."/>
            <person name="Maldonado J."/>
        </authorList>
    </citation>
    <scope>NUCLEOTIDE SEQUENCE [LARGE SCALE GENOMIC DNA]</scope>
    <source>
        <strain evidence="6 7">SVCO-16</strain>
    </source>
</reference>
<dbReference type="PANTHER" id="PTHR46847">
    <property type="entry name" value="D-ALLOSE-BINDING PERIPLASMIC PROTEIN-RELATED"/>
    <property type="match status" value="1"/>
</dbReference>
<evidence type="ECO:0000256" key="4">
    <source>
        <dbReference type="SAM" id="SignalP"/>
    </source>
</evidence>
<dbReference type="SUPFAM" id="SSF53822">
    <property type="entry name" value="Periplasmic binding protein-like I"/>
    <property type="match status" value="1"/>
</dbReference>
<accession>A0A2G9WNG6</accession>
<dbReference type="PANTHER" id="PTHR46847:SF1">
    <property type="entry name" value="D-ALLOSE-BINDING PERIPLASMIC PROTEIN-RELATED"/>
    <property type="match status" value="1"/>
</dbReference>
<keyword evidence="3 4" id="KW-0732">Signal</keyword>
<dbReference type="GO" id="GO:0030313">
    <property type="term" value="C:cell envelope"/>
    <property type="evidence" value="ECO:0007669"/>
    <property type="project" value="UniProtKB-SubCell"/>
</dbReference>
<dbReference type="GO" id="GO:0030246">
    <property type="term" value="F:carbohydrate binding"/>
    <property type="evidence" value="ECO:0007669"/>
    <property type="project" value="UniProtKB-ARBA"/>
</dbReference>
<comment type="caution">
    <text evidence="6">The sequence shown here is derived from an EMBL/GenBank/DDBJ whole genome shotgun (WGS) entry which is preliminary data.</text>
</comment>
<dbReference type="OrthoDB" id="3837830at2"/>
<gene>
    <name evidence="6" type="ORF">CJ014_26500</name>
</gene>
<dbReference type="Gene3D" id="3.40.50.2300">
    <property type="match status" value="2"/>
</dbReference>
<dbReference type="Pfam" id="PF13407">
    <property type="entry name" value="Peripla_BP_4"/>
    <property type="match status" value="1"/>
</dbReference>
<comment type="subcellular location">
    <subcellularLocation>
        <location evidence="1">Cell envelope</location>
    </subcellularLocation>
</comment>
<evidence type="ECO:0000313" key="6">
    <source>
        <dbReference type="EMBL" id="PIO96224.1"/>
    </source>
</evidence>
<sequence length="313" mass="32967">MNTSFTSLAALALGAALAWAPAASAQELKAQPNQKFALLMSHMSNEFTVELSGAVKEKAEELGASLNVFDARNEIARQISQVETVVTQGYTGLVFEPVAIDGLAPALAAAKKAGLVVINVNQKVANTEVIDSYVGANPIEGGEIEMDFVAKAIGGKGNVAFLLGPLGSDGQIGRTQGYENILKNYPDIKVVYKQTANWRTDQALKLAENWLQTGTEITAIVSNNDDMALGAVKAVKDAQLVGKVVIAGVDAAPNGLAAVKEGTMAATVSQNTVEQGHKAMEALVQLANGQKIEPVITVPHELITKENVDQYIK</sequence>
<evidence type="ECO:0000313" key="7">
    <source>
        <dbReference type="Proteomes" id="UP000231070"/>
    </source>
</evidence>
<protein>
    <submittedName>
        <fullName evidence="6">LacI family transcriptional regulator</fullName>
    </submittedName>
</protein>
<evidence type="ECO:0000256" key="3">
    <source>
        <dbReference type="ARBA" id="ARBA00022729"/>
    </source>
</evidence>
<organism evidence="6 7">
    <name type="scientific">Pleomorphomonas carboxyditropha</name>
    <dbReference type="NCBI Taxonomy" id="2023338"/>
    <lineage>
        <taxon>Bacteria</taxon>
        <taxon>Pseudomonadati</taxon>
        <taxon>Pseudomonadota</taxon>
        <taxon>Alphaproteobacteria</taxon>
        <taxon>Hyphomicrobiales</taxon>
        <taxon>Pleomorphomonadaceae</taxon>
        <taxon>Pleomorphomonas</taxon>
    </lineage>
</organism>
<dbReference type="EMBL" id="NQVN01000044">
    <property type="protein sequence ID" value="PIO96224.1"/>
    <property type="molecule type" value="Genomic_DNA"/>
</dbReference>
<feature type="chain" id="PRO_5013587407" evidence="4">
    <location>
        <begin position="26"/>
        <end position="313"/>
    </location>
</feature>
<feature type="signal peptide" evidence="4">
    <location>
        <begin position="1"/>
        <end position="25"/>
    </location>
</feature>
<dbReference type="Proteomes" id="UP000231070">
    <property type="component" value="Unassembled WGS sequence"/>
</dbReference>
<dbReference type="InterPro" id="IPR028082">
    <property type="entry name" value="Peripla_BP_I"/>
</dbReference>
<proteinExistence type="inferred from homology"/>
<feature type="domain" description="Periplasmic binding protein" evidence="5">
    <location>
        <begin position="36"/>
        <end position="291"/>
    </location>
</feature>
<evidence type="ECO:0000256" key="2">
    <source>
        <dbReference type="ARBA" id="ARBA00007639"/>
    </source>
</evidence>
<evidence type="ECO:0000256" key="1">
    <source>
        <dbReference type="ARBA" id="ARBA00004196"/>
    </source>
</evidence>
<name>A0A2G9WNG6_9HYPH</name>